<sequence>MNSIKVAIVGYGLSGRVFHANLLTSMPEFQIRGVMTNDPIKQKDVICRHAGALIYTQFEEVLADDLVELIIISAPNTMHYKMASEALKKGKHVVVEKPFTVTLNEALDLHELALAENKIVSVYHNRRFDGDFMTIQKLLQEGHLGRVVSFESHFDRFRPEFKAGAWREKNLPGSGVLYDLGSHLIDQAIALFGMPNEIYADLMFQRHGLVDDGFDIFLYYDAVKVLLRSSSLVKAKLPRFILMGTEGSFVKYGMDPQEALLKENICPSDIDQWGEDAVDNWGILNTINDSGNTYKTLNGDYRAYYQKLYRSIRFKEPVPVSSTCAVQTMQLIECAIQSHREKRRIHVTSIV</sequence>
<reference evidence="5 6" key="1">
    <citation type="submission" date="2021-01" db="EMBL/GenBank/DDBJ databases">
        <title>Genomic Encyclopedia of Type Strains, Phase IV (KMG-IV): sequencing the most valuable type-strain genomes for metagenomic binning, comparative biology and taxonomic classification.</title>
        <authorList>
            <person name="Goeker M."/>
        </authorList>
    </citation>
    <scope>NUCLEOTIDE SEQUENCE [LARGE SCALE GENOMIC DNA]</scope>
    <source>
        <strain evidence="5 6">DSM 24436</strain>
    </source>
</reference>
<gene>
    <name evidence="5" type="ORF">JOC49_000313</name>
</gene>
<evidence type="ECO:0000259" key="3">
    <source>
        <dbReference type="Pfam" id="PF01408"/>
    </source>
</evidence>
<evidence type="ECO:0000259" key="4">
    <source>
        <dbReference type="Pfam" id="PF02894"/>
    </source>
</evidence>
<feature type="domain" description="Gfo/Idh/MocA-like oxidoreductase C-terminal" evidence="4">
    <location>
        <begin position="137"/>
        <end position="346"/>
    </location>
</feature>
<dbReference type="Pfam" id="PF01408">
    <property type="entry name" value="GFO_IDH_MocA"/>
    <property type="match status" value="1"/>
</dbReference>
<dbReference type="PANTHER" id="PTHR43708:SF5">
    <property type="entry name" value="CONSERVED EXPRESSED OXIDOREDUCTASE (EUROFUNG)-RELATED"/>
    <property type="match status" value="1"/>
</dbReference>
<proteinExistence type="inferred from homology"/>
<name>A0ABS2MN30_9FIRM</name>
<keyword evidence="2" id="KW-0560">Oxidoreductase</keyword>
<comment type="similarity">
    <text evidence="1">Belongs to the Gfo/Idh/MocA family.</text>
</comment>
<evidence type="ECO:0000256" key="2">
    <source>
        <dbReference type="ARBA" id="ARBA00023002"/>
    </source>
</evidence>
<dbReference type="SUPFAM" id="SSF55347">
    <property type="entry name" value="Glyceraldehyde-3-phosphate dehydrogenase-like, C-terminal domain"/>
    <property type="match status" value="1"/>
</dbReference>
<comment type="caution">
    <text evidence="5">The sequence shown here is derived from an EMBL/GenBank/DDBJ whole genome shotgun (WGS) entry which is preliminary data.</text>
</comment>
<dbReference type="Gene3D" id="3.30.360.10">
    <property type="entry name" value="Dihydrodipicolinate Reductase, domain 2"/>
    <property type="match status" value="1"/>
</dbReference>
<accession>A0ABS2MN30</accession>
<dbReference type="EMBL" id="JAFBDT010000001">
    <property type="protein sequence ID" value="MBM7560804.1"/>
    <property type="molecule type" value="Genomic_DNA"/>
</dbReference>
<evidence type="ECO:0000256" key="1">
    <source>
        <dbReference type="ARBA" id="ARBA00010928"/>
    </source>
</evidence>
<protein>
    <submittedName>
        <fullName evidence="5">Dehydrogenase</fullName>
    </submittedName>
</protein>
<evidence type="ECO:0000313" key="6">
    <source>
        <dbReference type="Proteomes" id="UP000767854"/>
    </source>
</evidence>
<dbReference type="InterPro" id="IPR004104">
    <property type="entry name" value="Gfo/Idh/MocA-like_OxRdtase_C"/>
</dbReference>
<dbReference type="InterPro" id="IPR051317">
    <property type="entry name" value="Gfo/Idh/MocA_oxidoreduct"/>
</dbReference>
<keyword evidence="6" id="KW-1185">Reference proteome</keyword>
<dbReference type="InterPro" id="IPR036291">
    <property type="entry name" value="NAD(P)-bd_dom_sf"/>
</dbReference>
<feature type="domain" description="Gfo/Idh/MocA-like oxidoreductase N-terminal" evidence="3">
    <location>
        <begin position="4"/>
        <end position="124"/>
    </location>
</feature>
<evidence type="ECO:0000313" key="5">
    <source>
        <dbReference type="EMBL" id="MBM7560804.1"/>
    </source>
</evidence>
<dbReference type="Proteomes" id="UP000767854">
    <property type="component" value="Unassembled WGS sequence"/>
</dbReference>
<dbReference type="Gene3D" id="3.40.50.720">
    <property type="entry name" value="NAD(P)-binding Rossmann-like Domain"/>
    <property type="match status" value="1"/>
</dbReference>
<dbReference type="InterPro" id="IPR000683">
    <property type="entry name" value="Gfo/Idh/MocA-like_OxRdtase_N"/>
</dbReference>
<dbReference type="PANTHER" id="PTHR43708">
    <property type="entry name" value="CONSERVED EXPRESSED OXIDOREDUCTASE (EUROFUNG)"/>
    <property type="match status" value="1"/>
</dbReference>
<dbReference type="SUPFAM" id="SSF51735">
    <property type="entry name" value="NAD(P)-binding Rossmann-fold domains"/>
    <property type="match status" value="1"/>
</dbReference>
<dbReference type="Pfam" id="PF02894">
    <property type="entry name" value="GFO_IDH_MocA_C"/>
    <property type="match status" value="1"/>
</dbReference>
<dbReference type="RefSeq" id="WP_204661492.1">
    <property type="nucleotide sequence ID" value="NZ_JAFBDT010000001.1"/>
</dbReference>
<organism evidence="5 6">
    <name type="scientific">Fusibacter tunisiensis</name>
    <dbReference type="NCBI Taxonomy" id="1008308"/>
    <lineage>
        <taxon>Bacteria</taxon>
        <taxon>Bacillati</taxon>
        <taxon>Bacillota</taxon>
        <taxon>Clostridia</taxon>
        <taxon>Eubacteriales</taxon>
        <taxon>Eubacteriales Family XII. Incertae Sedis</taxon>
        <taxon>Fusibacter</taxon>
    </lineage>
</organism>